<feature type="transmembrane region" description="Helical" evidence="5">
    <location>
        <begin position="76"/>
        <end position="93"/>
    </location>
</feature>
<keyword evidence="2 5" id="KW-0812">Transmembrane</keyword>
<feature type="transmembrane region" description="Helical" evidence="5">
    <location>
        <begin position="188"/>
        <end position="209"/>
    </location>
</feature>
<keyword evidence="3 5" id="KW-1133">Transmembrane helix</keyword>
<dbReference type="Pfam" id="PF01925">
    <property type="entry name" value="TauE"/>
    <property type="match status" value="1"/>
</dbReference>
<dbReference type="InterPro" id="IPR051598">
    <property type="entry name" value="TSUP/Inactive_protease-like"/>
</dbReference>
<dbReference type="AlphaFoldDB" id="A0A7W8HES5"/>
<evidence type="ECO:0000256" key="5">
    <source>
        <dbReference type="RuleBase" id="RU363041"/>
    </source>
</evidence>
<evidence type="ECO:0000256" key="3">
    <source>
        <dbReference type="ARBA" id="ARBA00022989"/>
    </source>
</evidence>
<gene>
    <name evidence="6" type="ORF">HNQ70_000634</name>
</gene>
<dbReference type="Proteomes" id="UP000532440">
    <property type="component" value="Unassembled WGS sequence"/>
</dbReference>
<keyword evidence="5" id="KW-1003">Cell membrane</keyword>
<name>A0A7W8HES5_9BURK</name>
<sequence>METLALSAALGSLIGLVLAFTGAGGGILAMPLLVFGLHLPVQQAAPVGLAAVGIASAVGALLGLRERVVRYRAASMIGLAGILVAPLGVALAQRLPNRPLLVAFALLLAFVAWRSLKPPAPVDPDAGRPLPCQVNPAEGRLAWTWPCARALAATGSLSGLLSGLLGVGGGFVIVPSLSRNTDLDLRSIHATSLAVIALVSVSGVTAAIVQGTLDWRVAGPFAAGATAALLIGRRFARGLDPGRLRQAFAWVSLVVSVLLLARALG</sequence>
<dbReference type="PANTHER" id="PTHR43701">
    <property type="entry name" value="MEMBRANE TRANSPORTER PROTEIN MJ0441-RELATED"/>
    <property type="match status" value="1"/>
</dbReference>
<evidence type="ECO:0000313" key="7">
    <source>
        <dbReference type="Proteomes" id="UP000532440"/>
    </source>
</evidence>
<evidence type="ECO:0000256" key="2">
    <source>
        <dbReference type="ARBA" id="ARBA00022692"/>
    </source>
</evidence>
<evidence type="ECO:0000256" key="4">
    <source>
        <dbReference type="ARBA" id="ARBA00023136"/>
    </source>
</evidence>
<feature type="transmembrane region" description="Helical" evidence="5">
    <location>
        <begin position="247"/>
        <end position="264"/>
    </location>
</feature>
<dbReference type="EMBL" id="JACHGB010000001">
    <property type="protein sequence ID" value="MBB5270650.1"/>
    <property type="molecule type" value="Genomic_DNA"/>
</dbReference>
<protein>
    <recommendedName>
        <fullName evidence="5">Probable membrane transporter protein</fullName>
    </recommendedName>
</protein>
<proteinExistence type="inferred from homology"/>
<keyword evidence="7" id="KW-1185">Reference proteome</keyword>
<reference evidence="6 7" key="1">
    <citation type="submission" date="2020-08" db="EMBL/GenBank/DDBJ databases">
        <title>Genomic Encyclopedia of Type Strains, Phase IV (KMG-IV): sequencing the most valuable type-strain genomes for metagenomic binning, comparative biology and taxonomic classification.</title>
        <authorList>
            <person name="Goeker M."/>
        </authorList>
    </citation>
    <scope>NUCLEOTIDE SEQUENCE [LARGE SCALE GENOMIC DNA]</scope>
    <source>
        <strain evidence="6 7">DSM 29781</strain>
    </source>
</reference>
<dbReference type="RefSeq" id="WP_183964153.1">
    <property type="nucleotide sequence ID" value="NZ_BAABEW010000004.1"/>
</dbReference>
<organism evidence="6 7">
    <name type="scientific">Quisquiliibacterium transsilvanicum</name>
    <dbReference type="NCBI Taxonomy" id="1549638"/>
    <lineage>
        <taxon>Bacteria</taxon>
        <taxon>Pseudomonadati</taxon>
        <taxon>Pseudomonadota</taxon>
        <taxon>Betaproteobacteria</taxon>
        <taxon>Burkholderiales</taxon>
        <taxon>Burkholderiaceae</taxon>
        <taxon>Quisquiliibacterium</taxon>
    </lineage>
</organism>
<feature type="transmembrane region" description="Helical" evidence="5">
    <location>
        <begin position="43"/>
        <end position="64"/>
    </location>
</feature>
<dbReference type="InterPro" id="IPR002781">
    <property type="entry name" value="TM_pro_TauE-like"/>
</dbReference>
<comment type="caution">
    <text evidence="6">The sequence shown here is derived from an EMBL/GenBank/DDBJ whole genome shotgun (WGS) entry which is preliminary data.</text>
</comment>
<comment type="similarity">
    <text evidence="5">Belongs to the 4-toluene sulfonate uptake permease (TSUP) (TC 2.A.102) family.</text>
</comment>
<feature type="transmembrane region" description="Helical" evidence="5">
    <location>
        <begin position="215"/>
        <end position="235"/>
    </location>
</feature>
<evidence type="ECO:0000256" key="1">
    <source>
        <dbReference type="ARBA" id="ARBA00004141"/>
    </source>
</evidence>
<dbReference type="PANTHER" id="PTHR43701:SF2">
    <property type="entry name" value="MEMBRANE TRANSPORTER PROTEIN YJNA-RELATED"/>
    <property type="match status" value="1"/>
</dbReference>
<evidence type="ECO:0000313" key="6">
    <source>
        <dbReference type="EMBL" id="MBB5270650.1"/>
    </source>
</evidence>
<keyword evidence="4 5" id="KW-0472">Membrane</keyword>
<accession>A0A7W8HES5</accession>
<comment type="subcellular location">
    <subcellularLocation>
        <location evidence="5">Cell membrane</location>
        <topology evidence="5">Multi-pass membrane protein</topology>
    </subcellularLocation>
    <subcellularLocation>
        <location evidence="1">Membrane</location>
        <topology evidence="1">Multi-pass membrane protein</topology>
    </subcellularLocation>
</comment>
<dbReference type="GO" id="GO:0005886">
    <property type="term" value="C:plasma membrane"/>
    <property type="evidence" value="ECO:0007669"/>
    <property type="project" value="UniProtKB-SubCell"/>
</dbReference>